<comment type="caution">
    <text evidence="3">The sequence shown here is derived from an EMBL/GenBank/DDBJ whole genome shotgun (WGS) entry which is preliminary data.</text>
</comment>
<evidence type="ECO:0000256" key="1">
    <source>
        <dbReference type="SAM" id="MobiDB-lite"/>
    </source>
</evidence>
<feature type="compositionally biased region" description="Low complexity" evidence="1">
    <location>
        <begin position="98"/>
        <end position="110"/>
    </location>
</feature>
<sequence>MGKPKKKRTSQNVAPTPPIAQRTRQKSQAENKQPSSPKPAASTASKAELPMTVDRPPEDSPSNDGGATGGSGTQDSRVDRPPEDSPSNDGGATGGSGTQDSSQSQSKPSPLLIRREFTVELAAANRAFAEIEPRAFICEPTPLGTRVRLTSMSAYYKYRQLLLQRQIPCCEGNKKSRATARKFVVKGIDSGVDPTEIQDDLKGHGLEVFQVVNMISGRTKRPLPNFIAVLAEGSNAAHILKINRLCHYKVKVEAYRRAKVPKPAARPKKIAQTLPAADKQAVPVELAPAALPNSPGSEVPIALRPEAPRRKKIVVQATPATDKQAVPVELAPAAFPLTRTSTASQTENVGWATAKPKRKTAVGTQTVPVPYESTAPQDVVRRPSMVDRTVGTDPTCTCWIDCPYYSHQSYKNLSHNIGSCLDEILSVGQAKVNLHIYLTWDGDSIINSEVTTSLDYPRRNRYYNR</sequence>
<organism evidence="3 4">
    <name type="scientific">Diploptera punctata</name>
    <name type="common">Pacific beetle cockroach</name>
    <dbReference type="NCBI Taxonomy" id="6984"/>
    <lineage>
        <taxon>Eukaryota</taxon>
        <taxon>Metazoa</taxon>
        <taxon>Ecdysozoa</taxon>
        <taxon>Arthropoda</taxon>
        <taxon>Hexapoda</taxon>
        <taxon>Insecta</taxon>
        <taxon>Pterygota</taxon>
        <taxon>Neoptera</taxon>
        <taxon>Polyneoptera</taxon>
        <taxon>Dictyoptera</taxon>
        <taxon>Blattodea</taxon>
        <taxon>Blaberoidea</taxon>
        <taxon>Blaberidae</taxon>
        <taxon>Diplopterinae</taxon>
        <taxon>Diploptera</taxon>
    </lineage>
</organism>
<dbReference type="InterPro" id="IPR006579">
    <property type="entry name" value="Pre_C2HC_dom"/>
</dbReference>
<dbReference type="AlphaFoldDB" id="A0AAD8EBT6"/>
<feature type="domain" description="Pre-C2HC" evidence="2">
    <location>
        <begin position="194"/>
        <end position="262"/>
    </location>
</feature>
<dbReference type="EMBL" id="JASPKZ010007483">
    <property type="protein sequence ID" value="KAJ9584007.1"/>
    <property type="molecule type" value="Genomic_DNA"/>
</dbReference>
<reference evidence="3" key="2">
    <citation type="submission" date="2023-05" db="EMBL/GenBank/DDBJ databases">
        <authorList>
            <person name="Fouks B."/>
        </authorList>
    </citation>
    <scope>NUCLEOTIDE SEQUENCE</scope>
    <source>
        <strain evidence="3">Stay&amp;Tobe</strain>
        <tissue evidence="3">Testes</tissue>
    </source>
</reference>
<dbReference type="Pfam" id="PF07530">
    <property type="entry name" value="PRE_C2HC"/>
    <property type="match status" value="1"/>
</dbReference>
<accession>A0AAD8EBT6</accession>
<evidence type="ECO:0000313" key="4">
    <source>
        <dbReference type="Proteomes" id="UP001233999"/>
    </source>
</evidence>
<keyword evidence="4" id="KW-1185">Reference proteome</keyword>
<proteinExistence type="predicted"/>
<dbReference type="Proteomes" id="UP001233999">
    <property type="component" value="Unassembled WGS sequence"/>
</dbReference>
<dbReference type="SMART" id="SM00596">
    <property type="entry name" value="PRE_C2HC"/>
    <property type="match status" value="1"/>
</dbReference>
<feature type="compositionally biased region" description="Low complexity" evidence="1">
    <location>
        <begin position="32"/>
        <end position="47"/>
    </location>
</feature>
<evidence type="ECO:0000313" key="3">
    <source>
        <dbReference type="EMBL" id="KAJ9584007.1"/>
    </source>
</evidence>
<protein>
    <recommendedName>
        <fullName evidence="2">Pre-C2HC domain-containing protein</fullName>
    </recommendedName>
</protein>
<feature type="region of interest" description="Disordered" evidence="1">
    <location>
        <begin position="1"/>
        <end position="110"/>
    </location>
</feature>
<reference evidence="3" key="1">
    <citation type="journal article" date="2023" name="IScience">
        <title>Live-bearing cockroach genome reveals convergent evolutionary mechanisms linked to viviparity in insects and beyond.</title>
        <authorList>
            <person name="Fouks B."/>
            <person name="Harrison M.C."/>
            <person name="Mikhailova A.A."/>
            <person name="Marchal E."/>
            <person name="English S."/>
            <person name="Carruthers M."/>
            <person name="Jennings E.C."/>
            <person name="Chiamaka E.L."/>
            <person name="Frigard R.A."/>
            <person name="Pippel M."/>
            <person name="Attardo G.M."/>
            <person name="Benoit J.B."/>
            <person name="Bornberg-Bauer E."/>
            <person name="Tobe S.S."/>
        </authorList>
    </citation>
    <scope>NUCLEOTIDE SEQUENCE</scope>
    <source>
        <strain evidence="3">Stay&amp;Tobe</strain>
    </source>
</reference>
<gene>
    <name evidence="3" type="ORF">L9F63_021650</name>
</gene>
<name>A0AAD8EBT6_DIPPU</name>
<evidence type="ECO:0000259" key="2">
    <source>
        <dbReference type="SMART" id="SM00596"/>
    </source>
</evidence>